<dbReference type="EMBL" id="AGUD01000239">
    <property type="protein sequence ID" value="EHN10155.1"/>
    <property type="molecule type" value="Genomic_DNA"/>
</dbReference>
<dbReference type="InterPro" id="IPR002347">
    <property type="entry name" value="SDR_fam"/>
</dbReference>
<dbReference type="Proteomes" id="UP000005143">
    <property type="component" value="Unassembled WGS sequence"/>
</dbReference>
<dbReference type="Gene3D" id="3.40.50.720">
    <property type="entry name" value="NAD(P)-binding Rossmann-like Domain"/>
    <property type="match status" value="1"/>
</dbReference>
<dbReference type="PANTHER" id="PTHR42879:SF6">
    <property type="entry name" value="NADPH-DEPENDENT REDUCTASE BACG"/>
    <property type="match status" value="1"/>
</dbReference>
<accession>H0E832</accession>
<proteinExistence type="inferred from homology"/>
<evidence type="ECO:0000313" key="2">
    <source>
        <dbReference type="EMBL" id="EHN10155.1"/>
    </source>
</evidence>
<sequence length="252" mass="26004">MDLGIEGKVAIVGGASAGIGRAIAAALIAEGARVVVSSRDPQRTATAAGELGAAGAVAWDTGDVAGADVLVDRVEAEHGPIEIAVVNTGGPPPNADPLAFDDEQWEDAHRHLVRSPMALLRRVLPGMRERGWGRVVNVVSSSVREPIPALMLSNAERSAALAAFKTVAREVARDGVTLNSLLTGQIATRRIAAAWGGSLERAEEAARTAVPAGRLGRPEEMAAVATFLCSQQAAYVTGTAIPVDGGLLRGVW</sequence>
<dbReference type="EC" id="1.1.1.100" evidence="2"/>
<organism evidence="2 3">
    <name type="scientific">Patulibacter medicamentivorans</name>
    <dbReference type="NCBI Taxonomy" id="1097667"/>
    <lineage>
        <taxon>Bacteria</taxon>
        <taxon>Bacillati</taxon>
        <taxon>Actinomycetota</taxon>
        <taxon>Thermoleophilia</taxon>
        <taxon>Solirubrobacterales</taxon>
        <taxon>Patulibacteraceae</taxon>
        <taxon>Patulibacter</taxon>
    </lineage>
</organism>
<protein>
    <submittedName>
        <fullName evidence="2">3-oxoacyl-[acyl-carrier protein] reductase</fullName>
        <ecNumber evidence="2">1.1.1.100</ecNumber>
    </submittedName>
</protein>
<name>H0E832_9ACTN</name>
<keyword evidence="3" id="KW-1185">Reference proteome</keyword>
<dbReference type="InterPro" id="IPR036291">
    <property type="entry name" value="NAD(P)-bd_dom_sf"/>
</dbReference>
<evidence type="ECO:0000313" key="3">
    <source>
        <dbReference type="Proteomes" id="UP000005143"/>
    </source>
</evidence>
<comment type="similarity">
    <text evidence="1">Belongs to the short-chain dehydrogenases/reductases (SDR) family.</text>
</comment>
<reference evidence="2 3" key="1">
    <citation type="journal article" date="2013" name="Biodegradation">
        <title>Quantitative proteomic analysis of ibuprofen-degrading Patulibacter sp. strain I11.</title>
        <authorList>
            <person name="Almeida B."/>
            <person name="Kjeldal H."/>
            <person name="Lolas I."/>
            <person name="Knudsen A.D."/>
            <person name="Carvalho G."/>
            <person name="Nielsen K.L."/>
            <person name="Barreto Crespo M.T."/>
            <person name="Stensballe A."/>
            <person name="Nielsen J.L."/>
        </authorList>
    </citation>
    <scope>NUCLEOTIDE SEQUENCE [LARGE SCALE GENOMIC DNA]</scope>
    <source>
        <strain evidence="2 3">I11</strain>
    </source>
</reference>
<keyword evidence="2" id="KW-0560">Oxidoreductase</keyword>
<dbReference type="OrthoDB" id="9793325at2"/>
<dbReference type="AlphaFoldDB" id="H0E832"/>
<evidence type="ECO:0000256" key="1">
    <source>
        <dbReference type="ARBA" id="ARBA00006484"/>
    </source>
</evidence>
<dbReference type="RefSeq" id="WP_007576597.1">
    <property type="nucleotide sequence ID" value="NZ_AGUD01000239.1"/>
</dbReference>
<dbReference type="InterPro" id="IPR050259">
    <property type="entry name" value="SDR"/>
</dbReference>
<dbReference type="SUPFAM" id="SSF51735">
    <property type="entry name" value="NAD(P)-binding Rossmann-fold domains"/>
    <property type="match status" value="1"/>
</dbReference>
<dbReference type="PANTHER" id="PTHR42879">
    <property type="entry name" value="3-OXOACYL-(ACYL-CARRIER-PROTEIN) REDUCTASE"/>
    <property type="match status" value="1"/>
</dbReference>
<gene>
    <name evidence="2" type="ORF">PAI11_29890</name>
</gene>
<dbReference type="GO" id="GO:0004316">
    <property type="term" value="F:3-oxoacyl-[acyl-carrier-protein] reductase (NADPH) activity"/>
    <property type="evidence" value="ECO:0007669"/>
    <property type="project" value="UniProtKB-EC"/>
</dbReference>
<dbReference type="Pfam" id="PF13561">
    <property type="entry name" value="adh_short_C2"/>
    <property type="match status" value="1"/>
</dbReference>
<dbReference type="PRINTS" id="PR00081">
    <property type="entry name" value="GDHRDH"/>
</dbReference>
<comment type="caution">
    <text evidence="2">The sequence shown here is derived from an EMBL/GenBank/DDBJ whole genome shotgun (WGS) entry which is preliminary data.</text>
</comment>